<evidence type="ECO:0000256" key="1">
    <source>
        <dbReference type="SAM" id="MobiDB-lite"/>
    </source>
</evidence>
<dbReference type="RefSeq" id="WP_067018282.1">
    <property type="nucleotide sequence ID" value="NZ_KQ949078.1"/>
</dbReference>
<evidence type="ECO:0000313" key="2">
    <source>
        <dbReference type="EMBL" id="KUO21469.1"/>
    </source>
</evidence>
<reference evidence="2 3" key="1">
    <citation type="submission" date="2015-10" db="EMBL/GenBank/DDBJ databases">
        <title>Draft genome sequence of Streptomyces sp. RV15, isolated from a marine sponge.</title>
        <authorList>
            <person name="Ruckert C."/>
            <person name="Abdelmohsen U.R."/>
            <person name="Winkler A."/>
            <person name="Hentschel U."/>
            <person name="Kalinowski J."/>
            <person name="Kampfer P."/>
            <person name="Glaeser S."/>
        </authorList>
    </citation>
    <scope>NUCLEOTIDE SEQUENCE [LARGE SCALE GENOMIC DNA]</scope>
    <source>
        <strain evidence="2 3">RV15</strain>
    </source>
</reference>
<dbReference type="AlphaFoldDB" id="A0A117S1W5"/>
<protein>
    <submittedName>
        <fullName evidence="2">Uncharacterized protein</fullName>
    </submittedName>
</protein>
<name>A0A117S1W5_9ACTN</name>
<dbReference type="Proteomes" id="UP000053260">
    <property type="component" value="Unassembled WGS sequence"/>
</dbReference>
<comment type="caution">
    <text evidence="2">The sequence shown here is derived from an EMBL/GenBank/DDBJ whole genome shotgun (WGS) entry which is preliminary data.</text>
</comment>
<proteinExistence type="predicted"/>
<feature type="region of interest" description="Disordered" evidence="1">
    <location>
        <begin position="47"/>
        <end position="73"/>
    </location>
</feature>
<accession>A0A117S1W5</accession>
<organism evidence="2 3">
    <name type="scientific">Streptomyces dysideae</name>
    <dbReference type="NCBI Taxonomy" id="909626"/>
    <lineage>
        <taxon>Bacteria</taxon>
        <taxon>Bacillati</taxon>
        <taxon>Actinomycetota</taxon>
        <taxon>Actinomycetes</taxon>
        <taxon>Kitasatosporales</taxon>
        <taxon>Streptomycetaceae</taxon>
        <taxon>Streptomyces</taxon>
    </lineage>
</organism>
<gene>
    <name evidence="2" type="ORF">AQJ91_09035</name>
</gene>
<evidence type="ECO:0000313" key="3">
    <source>
        <dbReference type="Proteomes" id="UP000053260"/>
    </source>
</evidence>
<sequence>MPEDTVIAVVCDGVQFGYGGRMYIGGDTVELPAEHVRTWLARGLVELPEDNGDDGQDHRDPGGSTALTSDDRP</sequence>
<dbReference type="STRING" id="909626.AQJ91_09035"/>
<keyword evidence="3" id="KW-1185">Reference proteome</keyword>
<dbReference type="EMBL" id="LMXB01000024">
    <property type="protein sequence ID" value="KUO21469.1"/>
    <property type="molecule type" value="Genomic_DNA"/>
</dbReference>